<keyword evidence="4" id="KW-0483">Metalloprotease inhibitor</keyword>
<evidence type="ECO:0000256" key="4">
    <source>
        <dbReference type="ARBA" id="ARBA00022608"/>
    </source>
</evidence>
<evidence type="ECO:0000256" key="8">
    <source>
        <dbReference type="PIRSR" id="PIRSR601820-1"/>
    </source>
</evidence>
<dbReference type="AlphaFoldDB" id="A0AAW0WJK8"/>
<evidence type="ECO:0000256" key="5">
    <source>
        <dbReference type="ARBA" id="ARBA00022690"/>
    </source>
</evidence>
<keyword evidence="8" id="KW-0862">Zinc</keyword>
<dbReference type="GO" id="GO:0031012">
    <property type="term" value="C:extracellular matrix"/>
    <property type="evidence" value="ECO:0007669"/>
    <property type="project" value="TreeGrafter"/>
</dbReference>
<evidence type="ECO:0000256" key="3">
    <source>
        <dbReference type="ARBA" id="ARBA00022525"/>
    </source>
</evidence>
<gene>
    <name evidence="12" type="ORF">OTU49_009632</name>
</gene>
<dbReference type="GO" id="GO:0046872">
    <property type="term" value="F:metal ion binding"/>
    <property type="evidence" value="ECO:0007669"/>
    <property type="project" value="UniProtKB-KW"/>
</dbReference>
<dbReference type="InterPro" id="IPR008993">
    <property type="entry name" value="TIMP-like_OB-fold"/>
</dbReference>
<evidence type="ECO:0000313" key="13">
    <source>
        <dbReference type="Proteomes" id="UP001445076"/>
    </source>
</evidence>
<dbReference type="PANTHER" id="PTHR11844:SF33">
    <property type="entry name" value="TISSUE INHIBITOR OF METALLOPROTEINASE"/>
    <property type="match status" value="1"/>
</dbReference>
<evidence type="ECO:0000256" key="2">
    <source>
        <dbReference type="ARBA" id="ARBA00011027"/>
    </source>
</evidence>
<dbReference type="Pfam" id="PF00965">
    <property type="entry name" value="TIMP"/>
    <property type="match status" value="1"/>
</dbReference>
<keyword evidence="13" id="KW-1185">Reference proteome</keyword>
<feature type="disulfide bond" evidence="9">
    <location>
        <begin position="148"/>
        <end position="154"/>
    </location>
</feature>
<dbReference type="GO" id="GO:0008191">
    <property type="term" value="F:metalloendopeptidase inhibitor activity"/>
    <property type="evidence" value="ECO:0007669"/>
    <property type="project" value="InterPro"/>
</dbReference>
<dbReference type="EMBL" id="JARKIK010000075">
    <property type="protein sequence ID" value="KAK8727579.1"/>
    <property type="molecule type" value="Genomic_DNA"/>
</dbReference>
<name>A0AAW0WJK8_CHEQU</name>
<feature type="chain" id="PRO_5043362540" description="NTR domain-containing protein" evidence="10">
    <location>
        <begin position="23"/>
        <end position="266"/>
    </location>
</feature>
<comment type="caution">
    <text evidence="12">The sequence shown here is derived from an EMBL/GenBank/DDBJ whole genome shotgun (WGS) entry which is preliminary data.</text>
</comment>
<evidence type="ECO:0000256" key="10">
    <source>
        <dbReference type="SAM" id="SignalP"/>
    </source>
</evidence>
<dbReference type="InterPro" id="IPR027465">
    <property type="entry name" value="TIMP_C"/>
</dbReference>
<reference evidence="12 13" key="1">
    <citation type="journal article" date="2024" name="BMC Genomics">
        <title>Genome assembly of redclaw crayfish (Cherax quadricarinatus) provides insights into its immune adaptation and hypoxia tolerance.</title>
        <authorList>
            <person name="Liu Z."/>
            <person name="Zheng J."/>
            <person name="Li H."/>
            <person name="Fang K."/>
            <person name="Wang S."/>
            <person name="He J."/>
            <person name="Zhou D."/>
            <person name="Weng S."/>
            <person name="Chi M."/>
            <person name="Gu Z."/>
            <person name="He J."/>
            <person name="Li F."/>
            <person name="Wang M."/>
        </authorList>
    </citation>
    <scope>NUCLEOTIDE SEQUENCE [LARGE SCALE GENOMIC DNA]</scope>
    <source>
        <strain evidence="12">ZL_2023a</strain>
    </source>
</reference>
<dbReference type="PANTHER" id="PTHR11844">
    <property type="entry name" value="METALLOPROTEASE INHIBITOR"/>
    <property type="match status" value="1"/>
</dbReference>
<dbReference type="GO" id="GO:0005615">
    <property type="term" value="C:extracellular space"/>
    <property type="evidence" value="ECO:0007669"/>
    <property type="project" value="TreeGrafter"/>
</dbReference>
<accession>A0AAW0WJK8</accession>
<dbReference type="GO" id="GO:0051045">
    <property type="term" value="P:negative regulation of membrane protein ectodomain proteolysis"/>
    <property type="evidence" value="ECO:0007669"/>
    <property type="project" value="TreeGrafter"/>
</dbReference>
<keyword evidence="5" id="KW-0646">Protease inhibitor</keyword>
<sequence>MGVLWCVSLVVLVVMVVPPAAPCSCLRKHPQQHVCDADYVVFARVRRLTTTPNGILAYKVKVKKIIKASEKVEMILQKGLIYTPSSPSMCEAELKTRTSHVLTGLVHDGKPWIDLCNFAAPIRSLTPKMKKGFRLLYQSGCDCPIMSCHHWERCPKASFFCAWETSLEKNDCQGRQSICLRGPNGTCDWLRGRHYWTCMKTLRAKANATNTDSNNTQDNSISIDIPGHHKPLRYGYKRNRGYRTRPLQPVRPHNAYSRIGYVHKNG</sequence>
<feature type="disulfide bond" evidence="9">
    <location>
        <begin position="25"/>
        <end position="116"/>
    </location>
</feature>
<evidence type="ECO:0000259" key="11">
    <source>
        <dbReference type="PROSITE" id="PS50189"/>
    </source>
</evidence>
<dbReference type="InterPro" id="IPR001134">
    <property type="entry name" value="Netrin_domain"/>
</dbReference>
<dbReference type="PROSITE" id="PS50189">
    <property type="entry name" value="NTR"/>
    <property type="match status" value="1"/>
</dbReference>
<comment type="subcellular location">
    <subcellularLocation>
        <location evidence="1">Secreted</location>
    </subcellularLocation>
</comment>
<keyword evidence="6 9" id="KW-1015">Disulfide bond</keyword>
<feature type="domain" description="NTR" evidence="11">
    <location>
        <begin position="23"/>
        <end position="141"/>
    </location>
</feature>
<dbReference type="Gene3D" id="2.40.50.120">
    <property type="match status" value="1"/>
</dbReference>
<evidence type="ECO:0000256" key="7">
    <source>
        <dbReference type="ARBA" id="ARBA00023215"/>
    </source>
</evidence>
<dbReference type="SUPFAM" id="SSF50242">
    <property type="entry name" value="TIMP-like"/>
    <property type="match status" value="1"/>
</dbReference>
<keyword evidence="7" id="KW-0481">Metalloenzyme inhibitor</keyword>
<feature type="disulfide bond" evidence="9">
    <location>
        <begin position="23"/>
        <end position="90"/>
    </location>
</feature>
<proteinExistence type="inferred from homology"/>
<organism evidence="12 13">
    <name type="scientific">Cherax quadricarinatus</name>
    <name type="common">Australian red claw crayfish</name>
    <dbReference type="NCBI Taxonomy" id="27406"/>
    <lineage>
        <taxon>Eukaryota</taxon>
        <taxon>Metazoa</taxon>
        <taxon>Ecdysozoa</taxon>
        <taxon>Arthropoda</taxon>
        <taxon>Crustacea</taxon>
        <taxon>Multicrustacea</taxon>
        <taxon>Malacostraca</taxon>
        <taxon>Eumalacostraca</taxon>
        <taxon>Eucarida</taxon>
        <taxon>Decapoda</taxon>
        <taxon>Pleocyemata</taxon>
        <taxon>Astacidea</taxon>
        <taxon>Parastacoidea</taxon>
        <taxon>Parastacidae</taxon>
        <taxon>Cherax</taxon>
    </lineage>
</organism>
<dbReference type="GO" id="GO:0002020">
    <property type="term" value="F:protease binding"/>
    <property type="evidence" value="ECO:0007669"/>
    <property type="project" value="TreeGrafter"/>
</dbReference>
<feature type="disulfide bond" evidence="9">
    <location>
        <begin position="143"/>
        <end position="187"/>
    </location>
</feature>
<comment type="similarity">
    <text evidence="2">Belongs to the protease inhibitor I35 (TIMP) family.</text>
</comment>
<dbReference type="Gene3D" id="3.90.370.10">
    <property type="entry name" value="Tissue inhibitor of metalloproteinase-1. Chain B, domain 1"/>
    <property type="match status" value="1"/>
</dbReference>
<evidence type="ECO:0000256" key="9">
    <source>
        <dbReference type="PIRSR" id="PIRSR601820-3"/>
    </source>
</evidence>
<dbReference type="SMART" id="SM00206">
    <property type="entry name" value="NTR"/>
    <property type="match status" value="1"/>
</dbReference>
<feature type="disulfide bond" evidence="9">
    <location>
        <begin position="35"/>
        <end position="141"/>
    </location>
</feature>
<feature type="disulfide bond" evidence="9">
    <location>
        <begin position="161"/>
        <end position="179"/>
    </location>
</feature>
<evidence type="ECO:0000256" key="6">
    <source>
        <dbReference type="ARBA" id="ARBA00023157"/>
    </source>
</evidence>
<feature type="binding site" evidence="8">
    <location>
        <position position="23"/>
    </location>
    <ligand>
        <name>Zn(2+)</name>
        <dbReference type="ChEBI" id="CHEBI:29105"/>
        <note>ligand shared with metalloproteinase partner</note>
    </ligand>
</feature>
<protein>
    <recommendedName>
        <fullName evidence="11">NTR domain-containing protein</fullName>
    </recommendedName>
</protein>
<dbReference type="InterPro" id="IPR001820">
    <property type="entry name" value="TIMP"/>
</dbReference>
<feature type="signal peptide" evidence="10">
    <location>
        <begin position="1"/>
        <end position="22"/>
    </location>
</feature>
<dbReference type="Proteomes" id="UP001445076">
    <property type="component" value="Unassembled WGS sequence"/>
</dbReference>
<evidence type="ECO:0000313" key="12">
    <source>
        <dbReference type="EMBL" id="KAK8727579.1"/>
    </source>
</evidence>
<keyword evidence="10" id="KW-0732">Signal</keyword>
<keyword evidence="8" id="KW-0479">Metal-binding</keyword>
<keyword evidence="3" id="KW-0964">Secreted</keyword>
<evidence type="ECO:0000256" key="1">
    <source>
        <dbReference type="ARBA" id="ARBA00004613"/>
    </source>
</evidence>